<dbReference type="SUPFAM" id="SSF51182">
    <property type="entry name" value="RmlC-like cupins"/>
    <property type="match status" value="1"/>
</dbReference>
<evidence type="ECO:0000313" key="2">
    <source>
        <dbReference type="EMBL" id="MEM5551457.1"/>
    </source>
</evidence>
<protein>
    <recommendedName>
        <fullName evidence="1">ExsA-like N-terminal regulatory domain-containing protein</fullName>
    </recommendedName>
</protein>
<dbReference type="EMBL" id="JBBMQU010000020">
    <property type="protein sequence ID" value="MEM5551457.1"/>
    <property type="molecule type" value="Genomic_DNA"/>
</dbReference>
<dbReference type="Proteomes" id="UP001388366">
    <property type="component" value="Unassembled WGS sequence"/>
</dbReference>
<sequence length="207" mass="23818">MNSVFDHSKKNILVLPQSLYTMTDVVPLLHTANTGIFYKSLRHDLVDVEFYTNTPCLVYIESGQETITTSENKTHELHAGSAVFLPQGLNVHSDYVRTTSSLKAYLTFFDEDVISEFLSTYKVNKSQPSKIVRATSLLNIQCDDLVKTYFDSIQKLHKRTCNTAPFYPVKVYQHLHETLNLFTVLRLTSGYKKNAWFEPTNFYKKQS</sequence>
<organism evidence="2 3">
    <name type="scientific">Pseudoalteromonas neustonica</name>
    <dbReference type="NCBI Taxonomy" id="1840331"/>
    <lineage>
        <taxon>Bacteria</taxon>
        <taxon>Pseudomonadati</taxon>
        <taxon>Pseudomonadota</taxon>
        <taxon>Gammaproteobacteria</taxon>
        <taxon>Alteromonadales</taxon>
        <taxon>Pseudoalteromonadaceae</taxon>
        <taxon>Pseudoalteromonas</taxon>
    </lineage>
</organism>
<dbReference type="Pfam" id="PF22200">
    <property type="entry name" value="ExsA_N"/>
    <property type="match status" value="1"/>
</dbReference>
<evidence type="ECO:0000313" key="3">
    <source>
        <dbReference type="Proteomes" id="UP001388366"/>
    </source>
</evidence>
<comment type="caution">
    <text evidence="2">The sequence shown here is derived from an EMBL/GenBank/DDBJ whole genome shotgun (WGS) entry which is preliminary data.</text>
</comment>
<evidence type="ECO:0000259" key="1">
    <source>
        <dbReference type="Pfam" id="PF22200"/>
    </source>
</evidence>
<dbReference type="RefSeq" id="WP_342883975.1">
    <property type="nucleotide sequence ID" value="NZ_JBBMQU010000020.1"/>
</dbReference>
<name>A0ABU9U3U5_9GAMM</name>
<dbReference type="InterPro" id="IPR011051">
    <property type="entry name" value="RmlC_Cupin_sf"/>
</dbReference>
<dbReference type="InterPro" id="IPR054015">
    <property type="entry name" value="ExsA-like_N"/>
</dbReference>
<accession>A0ABU9U3U5</accession>
<gene>
    <name evidence="2" type="ORF">WNY63_12015</name>
</gene>
<proteinExistence type="predicted"/>
<reference evidence="2 3" key="1">
    <citation type="submission" date="2024-03" db="EMBL/GenBank/DDBJ databases">
        <title>Community enrichment and isolation of bacterial strains for fucoidan degradation.</title>
        <authorList>
            <person name="Sichert A."/>
        </authorList>
    </citation>
    <scope>NUCLEOTIDE SEQUENCE [LARGE SCALE GENOMIC DNA]</scope>
    <source>
        <strain evidence="2 3">AS81</strain>
    </source>
</reference>
<feature type="domain" description="ExsA-like N-terminal regulatory" evidence="1">
    <location>
        <begin position="56"/>
        <end position="160"/>
    </location>
</feature>
<keyword evidence="3" id="KW-1185">Reference proteome</keyword>